<comment type="caution">
    <text evidence="2">The sequence shown here is derived from an EMBL/GenBank/DDBJ whole genome shotgun (WGS) entry which is preliminary data.</text>
</comment>
<name>A0A0L1JLK1_9RHOB</name>
<feature type="chain" id="PRO_5005554026" description="DUF2155 domain-containing protein" evidence="1">
    <location>
        <begin position="19"/>
        <end position="119"/>
    </location>
</feature>
<organism evidence="2 3">
    <name type="scientific">Pseudaestuariivita atlantica</name>
    <dbReference type="NCBI Taxonomy" id="1317121"/>
    <lineage>
        <taxon>Bacteria</taxon>
        <taxon>Pseudomonadati</taxon>
        <taxon>Pseudomonadota</taxon>
        <taxon>Alphaproteobacteria</taxon>
        <taxon>Rhodobacterales</taxon>
        <taxon>Paracoccaceae</taxon>
        <taxon>Pseudaestuariivita</taxon>
    </lineage>
</organism>
<dbReference type="Proteomes" id="UP000036938">
    <property type="component" value="Unassembled WGS sequence"/>
</dbReference>
<protein>
    <recommendedName>
        <fullName evidence="4">DUF2155 domain-containing protein</fullName>
    </recommendedName>
</protein>
<proteinExistence type="predicted"/>
<keyword evidence="1" id="KW-0732">Signal</keyword>
<evidence type="ECO:0008006" key="4">
    <source>
        <dbReference type="Google" id="ProtNLM"/>
    </source>
</evidence>
<reference evidence="2 3" key="1">
    <citation type="journal article" date="2015" name="Int. J. Syst. Evol. Microbiol.">
        <title>Aestuariivita atlantica sp. nov., isolated from deep sea sediment of the Atlantic Ocean.</title>
        <authorList>
            <person name="Li G."/>
            <person name="Lai Q."/>
            <person name="Du Y."/>
            <person name="Liu X."/>
            <person name="Sun F."/>
            <person name="Shao Z."/>
        </authorList>
    </citation>
    <scope>NUCLEOTIDE SEQUENCE [LARGE SCALE GENOMIC DNA]</scope>
    <source>
        <strain evidence="2 3">22II-S11-z3</strain>
    </source>
</reference>
<dbReference type="AlphaFoldDB" id="A0A0L1JLK1"/>
<dbReference type="RefSeq" id="WP_050532018.1">
    <property type="nucleotide sequence ID" value="NZ_AQQZ01000008.1"/>
</dbReference>
<dbReference type="OrthoDB" id="9810376at2"/>
<evidence type="ECO:0000313" key="3">
    <source>
        <dbReference type="Proteomes" id="UP000036938"/>
    </source>
</evidence>
<evidence type="ECO:0000256" key="1">
    <source>
        <dbReference type="SAM" id="SignalP"/>
    </source>
</evidence>
<gene>
    <name evidence="2" type="ORF">ATO11_16550</name>
</gene>
<feature type="signal peptide" evidence="1">
    <location>
        <begin position="1"/>
        <end position="18"/>
    </location>
</feature>
<dbReference type="InterPro" id="IPR019225">
    <property type="entry name" value="DUF2155"/>
</dbReference>
<keyword evidence="3" id="KW-1185">Reference proteome</keyword>
<dbReference type="PATRIC" id="fig|1317121.7.peg.4040"/>
<dbReference type="EMBL" id="AQQZ01000008">
    <property type="protein sequence ID" value="KNG92629.1"/>
    <property type="molecule type" value="Genomic_DNA"/>
</dbReference>
<accession>A0A0L1JLK1</accession>
<evidence type="ECO:0000313" key="2">
    <source>
        <dbReference type="EMBL" id="KNG92629.1"/>
    </source>
</evidence>
<dbReference type="STRING" id="1317121.ATO11_16550"/>
<dbReference type="Pfam" id="PF09923">
    <property type="entry name" value="DUF2155"/>
    <property type="match status" value="1"/>
</dbReference>
<sequence length="119" mass="12589">MIRAALMAVALSAAPAAAQVATSNGTGVILRGLDKVTGRVTDVQIAVGGAERLGRLTIGVRECRYPKGNRSGDAFAFLTVREVGHEGDVFEGWMIASSPALNAMDHARYDVWVLRCTTS</sequence>